<accession>A0A852ZSR4</accession>
<comment type="caution">
    <text evidence="4">The sequence shown here is derived from an EMBL/GenBank/DDBJ whole genome shotgun (WGS) entry which is preliminary data.</text>
</comment>
<evidence type="ECO:0000259" key="3">
    <source>
        <dbReference type="SMART" id="SM00382"/>
    </source>
</evidence>
<keyword evidence="5" id="KW-1185">Reference proteome</keyword>
<keyword evidence="1" id="KW-0067">ATP-binding</keyword>
<dbReference type="SMART" id="SM00382">
    <property type="entry name" value="AAA"/>
    <property type="match status" value="1"/>
</dbReference>
<dbReference type="GO" id="GO:0005524">
    <property type="term" value="F:ATP binding"/>
    <property type="evidence" value="ECO:0007669"/>
    <property type="project" value="UniProtKB-KW"/>
</dbReference>
<dbReference type="InterPro" id="IPR003960">
    <property type="entry name" value="ATPase_AAA_CS"/>
</dbReference>
<dbReference type="CDD" id="cd19481">
    <property type="entry name" value="RecA-like_protease"/>
    <property type="match status" value="1"/>
</dbReference>
<dbReference type="AlphaFoldDB" id="A0A852ZSR4"/>
<evidence type="ECO:0000313" key="4">
    <source>
        <dbReference type="EMBL" id="NYI05443.1"/>
    </source>
</evidence>
<keyword evidence="1" id="KW-0547">Nucleotide-binding</keyword>
<reference evidence="4 5" key="1">
    <citation type="submission" date="2020-07" db="EMBL/GenBank/DDBJ databases">
        <title>Sequencing the genomes of 1000 actinobacteria strains.</title>
        <authorList>
            <person name="Klenk H.-P."/>
        </authorList>
    </citation>
    <scope>NUCLEOTIDE SEQUENCE [LARGE SCALE GENOMIC DNA]</scope>
    <source>
        <strain evidence="4 5">DSM 42178</strain>
    </source>
</reference>
<dbReference type="GO" id="GO:0004176">
    <property type="term" value="F:ATP-dependent peptidase activity"/>
    <property type="evidence" value="ECO:0007669"/>
    <property type="project" value="TreeGrafter"/>
</dbReference>
<dbReference type="RefSeq" id="WP_179814178.1">
    <property type="nucleotide sequence ID" value="NZ_JACBZD010000001.1"/>
</dbReference>
<comment type="similarity">
    <text evidence="1">Belongs to the AAA ATPase family.</text>
</comment>
<dbReference type="Proteomes" id="UP000567795">
    <property type="component" value="Unassembled WGS sequence"/>
</dbReference>
<feature type="compositionally biased region" description="Low complexity" evidence="2">
    <location>
        <begin position="62"/>
        <end position="80"/>
    </location>
</feature>
<dbReference type="PANTHER" id="PTHR23076">
    <property type="entry name" value="METALLOPROTEASE M41 FTSH"/>
    <property type="match status" value="1"/>
</dbReference>
<name>A0A852ZSR4_9ACTN</name>
<evidence type="ECO:0000256" key="2">
    <source>
        <dbReference type="SAM" id="MobiDB-lite"/>
    </source>
</evidence>
<dbReference type="GO" id="GO:0007005">
    <property type="term" value="P:mitochondrion organization"/>
    <property type="evidence" value="ECO:0007669"/>
    <property type="project" value="TreeGrafter"/>
</dbReference>
<feature type="domain" description="AAA+ ATPase" evidence="3">
    <location>
        <begin position="306"/>
        <end position="434"/>
    </location>
</feature>
<dbReference type="GO" id="GO:0006515">
    <property type="term" value="P:protein quality control for misfolded or incompletely synthesized proteins"/>
    <property type="evidence" value="ECO:0007669"/>
    <property type="project" value="TreeGrafter"/>
</dbReference>
<feature type="compositionally biased region" description="Low complexity" evidence="2">
    <location>
        <begin position="35"/>
        <end position="49"/>
    </location>
</feature>
<dbReference type="PANTHER" id="PTHR23076:SF97">
    <property type="entry name" value="ATP-DEPENDENT ZINC METALLOPROTEASE YME1L1"/>
    <property type="match status" value="1"/>
</dbReference>
<dbReference type="SUPFAM" id="SSF52540">
    <property type="entry name" value="P-loop containing nucleoside triphosphate hydrolases"/>
    <property type="match status" value="1"/>
</dbReference>
<evidence type="ECO:0000256" key="1">
    <source>
        <dbReference type="RuleBase" id="RU003651"/>
    </source>
</evidence>
<dbReference type="InterPro" id="IPR003593">
    <property type="entry name" value="AAA+_ATPase"/>
</dbReference>
<feature type="compositionally biased region" description="Acidic residues" evidence="2">
    <location>
        <begin position="16"/>
        <end position="27"/>
    </location>
</feature>
<sequence length="507" mass="53404">MEPTGSTGLHGFDTDGGTEIDGDDDITGGELNGHARAGLTAHPAPAAAGATGGPGGPDDARAANGGPATGALPATGAPGPVPLTEDVRGVFVALAELLDGRVRDGMVEDTAAFARRHLKVTSSELVSHAQDLTMASFRLASRVLGRDIARWPPAEVAGLESDEPPQWGSLEIGFDDDGEPVTESVPSSLVAAFEAGTVAEVPLVVAVNNRWNEREITVYSRLADAGQAEQHLADVLRRGRGEANYLRGGCLRASVENGSVAFTLVPRPSGTREELVLPERVWEEIRTNVDNFFARRELLAEMGLGTNRGLLLAGAPGVGKTQLCKVLAAELAGQVTVVFADAAAMASCLNDLYEELVHLGPSLVVLEDIDLVVGSRKRNANPLTLNEFLTALDGVWSRHNDVVTVATTNDADGIDDAAKRAARFDTVVEVPLPDAAGRAAILERYLRRCSARVDVRRVAEAAGDVSGADLRELVRRTVLEYGDGFTTDQMLAVAGGGRWEPSTGQYL</sequence>
<dbReference type="InterPro" id="IPR003959">
    <property type="entry name" value="ATPase_AAA_core"/>
</dbReference>
<protein>
    <recommendedName>
        <fullName evidence="3">AAA+ ATPase domain-containing protein</fullName>
    </recommendedName>
</protein>
<gene>
    <name evidence="4" type="ORF">FHU37_002386</name>
</gene>
<dbReference type="Pfam" id="PF00004">
    <property type="entry name" value="AAA"/>
    <property type="match status" value="1"/>
</dbReference>
<dbReference type="EMBL" id="JACBZD010000001">
    <property type="protein sequence ID" value="NYI05443.1"/>
    <property type="molecule type" value="Genomic_DNA"/>
</dbReference>
<proteinExistence type="inferred from homology"/>
<dbReference type="GO" id="GO:0016887">
    <property type="term" value="F:ATP hydrolysis activity"/>
    <property type="evidence" value="ECO:0007669"/>
    <property type="project" value="InterPro"/>
</dbReference>
<dbReference type="PROSITE" id="PS00674">
    <property type="entry name" value="AAA"/>
    <property type="match status" value="1"/>
</dbReference>
<feature type="region of interest" description="Disordered" evidence="2">
    <location>
        <begin position="1"/>
        <end position="80"/>
    </location>
</feature>
<evidence type="ECO:0000313" key="5">
    <source>
        <dbReference type="Proteomes" id="UP000567795"/>
    </source>
</evidence>
<organism evidence="4 5">
    <name type="scientific">Allostreptomyces psammosilenae</name>
    <dbReference type="NCBI Taxonomy" id="1892865"/>
    <lineage>
        <taxon>Bacteria</taxon>
        <taxon>Bacillati</taxon>
        <taxon>Actinomycetota</taxon>
        <taxon>Actinomycetes</taxon>
        <taxon>Kitasatosporales</taxon>
        <taxon>Streptomycetaceae</taxon>
        <taxon>Allostreptomyces</taxon>
    </lineage>
</organism>
<dbReference type="Gene3D" id="3.40.50.300">
    <property type="entry name" value="P-loop containing nucleotide triphosphate hydrolases"/>
    <property type="match status" value="1"/>
</dbReference>
<dbReference type="InterPro" id="IPR027417">
    <property type="entry name" value="P-loop_NTPase"/>
</dbReference>
<dbReference type="Gene3D" id="1.10.8.60">
    <property type="match status" value="1"/>
</dbReference>